<evidence type="ECO:0000256" key="1">
    <source>
        <dbReference type="SAM" id="Phobius"/>
    </source>
</evidence>
<feature type="transmembrane region" description="Helical" evidence="1">
    <location>
        <begin position="65"/>
        <end position="84"/>
    </location>
</feature>
<dbReference type="RefSeq" id="XP_005780799.1">
    <property type="nucleotide sequence ID" value="XM_005780742.1"/>
</dbReference>
<dbReference type="AlphaFoldDB" id="A0A0D3JJ98"/>
<dbReference type="PaxDb" id="2903-EOD23583"/>
<dbReference type="EnsemblProtists" id="EOD28370">
    <property type="protein sequence ID" value="EOD28370"/>
    <property type="gene ID" value="EMIHUDRAFT_204212"/>
</dbReference>
<dbReference type="KEGG" id="ehx:EMIHUDRAFT_116328"/>
<dbReference type="Proteomes" id="UP000013827">
    <property type="component" value="Unassembled WGS sequence"/>
</dbReference>
<reference evidence="2" key="2">
    <citation type="submission" date="2024-10" db="UniProtKB">
        <authorList>
            <consortium name="EnsemblProtists"/>
        </authorList>
    </citation>
    <scope>IDENTIFICATION</scope>
</reference>
<keyword evidence="1" id="KW-0472">Membrane</keyword>
<keyword evidence="3" id="KW-1185">Reference proteome</keyword>
<name>A0A0D3JJ98_EMIH1</name>
<keyword evidence="1" id="KW-1133">Transmembrane helix</keyword>
<dbReference type="KEGG" id="ehx:EMIHUDRAFT_204212"/>
<feature type="transmembrane region" description="Helical" evidence="1">
    <location>
        <begin position="96"/>
        <end position="115"/>
    </location>
</feature>
<dbReference type="GeneID" id="17269162"/>
<evidence type="ECO:0000313" key="2">
    <source>
        <dbReference type="EnsemblProtists" id="EOD23583"/>
    </source>
</evidence>
<accession>A0A0D3JJ98</accession>
<reference evidence="3" key="1">
    <citation type="journal article" date="2013" name="Nature">
        <title>Pan genome of the phytoplankton Emiliania underpins its global distribution.</title>
        <authorList>
            <person name="Read B.A."/>
            <person name="Kegel J."/>
            <person name="Klute M.J."/>
            <person name="Kuo A."/>
            <person name="Lefebvre S.C."/>
            <person name="Maumus F."/>
            <person name="Mayer C."/>
            <person name="Miller J."/>
            <person name="Monier A."/>
            <person name="Salamov A."/>
            <person name="Young J."/>
            <person name="Aguilar M."/>
            <person name="Claverie J.M."/>
            <person name="Frickenhaus S."/>
            <person name="Gonzalez K."/>
            <person name="Herman E.K."/>
            <person name="Lin Y.C."/>
            <person name="Napier J."/>
            <person name="Ogata H."/>
            <person name="Sarno A.F."/>
            <person name="Shmutz J."/>
            <person name="Schroeder D."/>
            <person name="de Vargas C."/>
            <person name="Verret F."/>
            <person name="von Dassow P."/>
            <person name="Valentin K."/>
            <person name="Van de Peer Y."/>
            <person name="Wheeler G."/>
            <person name="Dacks J.B."/>
            <person name="Delwiche C.F."/>
            <person name="Dyhrman S.T."/>
            <person name="Glockner G."/>
            <person name="John U."/>
            <person name="Richards T."/>
            <person name="Worden A.Z."/>
            <person name="Zhang X."/>
            <person name="Grigoriev I.V."/>
            <person name="Allen A.E."/>
            <person name="Bidle K."/>
            <person name="Borodovsky M."/>
            <person name="Bowler C."/>
            <person name="Brownlee C."/>
            <person name="Cock J.M."/>
            <person name="Elias M."/>
            <person name="Gladyshev V.N."/>
            <person name="Groth M."/>
            <person name="Guda C."/>
            <person name="Hadaegh A."/>
            <person name="Iglesias-Rodriguez M.D."/>
            <person name="Jenkins J."/>
            <person name="Jones B.M."/>
            <person name="Lawson T."/>
            <person name="Leese F."/>
            <person name="Lindquist E."/>
            <person name="Lobanov A."/>
            <person name="Lomsadze A."/>
            <person name="Malik S.B."/>
            <person name="Marsh M.E."/>
            <person name="Mackinder L."/>
            <person name="Mock T."/>
            <person name="Mueller-Roeber B."/>
            <person name="Pagarete A."/>
            <person name="Parker M."/>
            <person name="Probert I."/>
            <person name="Quesneville H."/>
            <person name="Raines C."/>
            <person name="Rensing S.A."/>
            <person name="Riano-Pachon D.M."/>
            <person name="Richier S."/>
            <person name="Rokitta S."/>
            <person name="Shiraiwa Y."/>
            <person name="Soanes D.M."/>
            <person name="van der Giezen M."/>
            <person name="Wahlund T.M."/>
            <person name="Williams B."/>
            <person name="Wilson W."/>
            <person name="Wolfe G."/>
            <person name="Wurch L.L."/>
        </authorList>
    </citation>
    <scope>NUCLEOTIDE SEQUENCE</scope>
</reference>
<dbReference type="HOGENOM" id="CLU_1889678_0_0_1"/>
<dbReference type="RefSeq" id="XP_005776012.1">
    <property type="nucleotide sequence ID" value="XM_005775955.1"/>
</dbReference>
<protein>
    <submittedName>
        <fullName evidence="2">Uncharacterized protein</fullName>
    </submittedName>
</protein>
<evidence type="ECO:0000313" key="3">
    <source>
        <dbReference type="Proteomes" id="UP000013827"/>
    </source>
</evidence>
<dbReference type="EnsemblProtists" id="EOD23583">
    <property type="protein sequence ID" value="EOD23583"/>
    <property type="gene ID" value="EMIHUDRAFT_116328"/>
</dbReference>
<dbReference type="GeneID" id="17273916"/>
<organism evidence="2 3">
    <name type="scientific">Emiliania huxleyi (strain CCMP1516)</name>
    <dbReference type="NCBI Taxonomy" id="280463"/>
    <lineage>
        <taxon>Eukaryota</taxon>
        <taxon>Haptista</taxon>
        <taxon>Haptophyta</taxon>
        <taxon>Prymnesiophyceae</taxon>
        <taxon>Isochrysidales</taxon>
        <taxon>Noelaerhabdaceae</taxon>
        <taxon>Emiliania</taxon>
    </lineage>
</organism>
<sequence>MSAESRSLRRIGDRSTAFDESGLSHEERLDVARRHAEQVLADRVRQAPRTAALAEARGPILKQSALIGAAAGCLGVAGASRALSRRQMLTAQRLPASSFVIFVSFFMPFTFVANFSRTRLQKRAASRVAESEGVR</sequence>
<proteinExistence type="predicted"/>
<keyword evidence="1" id="KW-0812">Transmembrane</keyword>